<protein>
    <submittedName>
        <fullName evidence="2">Uncharacterized protein</fullName>
    </submittedName>
</protein>
<keyword evidence="1" id="KW-1133">Transmembrane helix</keyword>
<keyword evidence="1" id="KW-0472">Membrane</keyword>
<gene>
    <name evidence="2" type="ordered locus">Ping_0259</name>
</gene>
<accession>A1SRL1</accession>
<dbReference type="HOGENOM" id="CLU_2194763_0_0_6"/>
<sequence length="108" mass="12455">MIQSGKVYFPFYNLISNPMIKCRKFLEITRTVALFVGSAENNHCVFHFYLILVPFLSISIIPSWYFHNLKSISGRKQILVLILDDGDNGGYFIGFSDFLLINRSDKLI</sequence>
<dbReference type="Proteomes" id="UP000000639">
    <property type="component" value="Chromosome"/>
</dbReference>
<evidence type="ECO:0000256" key="1">
    <source>
        <dbReference type="SAM" id="Phobius"/>
    </source>
</evidence>
<proteinExistence type="predicted"/>
<evidence type="ECO:0000313" key="3">
    <source>
        <dbReference type="Proteomes" id="UP000000639"/>
    </source>
</evidence>
<evidence type="ECO:0000313" key="2">
    <source>
        <dbReference type="EMBL" id="ABM02126.1"/>
    </source>
</evidence>
<dbReference type="AlphaFoldDB" id="A1SRL1"/>
<feature type="transmembrane region" description="Helical" evidence="1">
    <location>
        <begin position="46"/>
        <end position="66"/>
    </location>
</feature>
<reference evidence="2 3" key="1">
    <citation type="submission" date="2007-01" db="EMBL/GenBank/DDBJ databases">
        <title>Complete sequence of Psychromonas ingrahamii 37.</title>
        <authorList>
            <consortium name="US DOE Joint Genome Institute"/>
            <person name="Copeland A."/>
            <person name="Lucas S."/>
            <person name="Lapidus A."/>
            <person name="Barry K."/>
            <person name="Detter J.C."/>
            <person name="Glavina del Rio T."/>
            <person name="Hammon N."/>
            <person name="Israni S."/>
            <person name="Dalin E."/>
            <person name="Tice H."/>
            <person name="Pitluck S."/>
            <person name="Thompson L.S."/>
            <person name="Brettin T."/>
            <person name="Bruce D."/>
            <person name="Han C."/>
            <person name="Tapia R."/>
            <person name="Schmutz J."/>
            <person name="Larimer F."/>
            <person name="Land M."/>
            <person name="Hauser L."/>
            <person name="Kyrpides N."/>
            <person name="Ivanova N."/>
            <person name="Staley J."/>
            <person name="Richardson P."/>
        </authorList>
    </citation>
    <scope>NUCLEOTIDE SEQUENCE [LARGE SCALE GENOMIC DNA]</scope>
    <source>
        <strain evidence="2 3">37</strain>
    </source>
</reference>
<keyword evidence="1" id="KW-0812">Transmembrane</keyword>
<organism evidence="2 3">
    <name type="scientific">Psychromonas ingrahamii (strain DSM 17664 / CCUG 51855 / 37)</name>
    <dbReference type="NCBI Taxonomy" id="357804"/>
    <lineage>
        <taxon>Bacteria</taxon>
        <taxon>Pseudomonadati</taxon>
        <taxon>Pseudomonadota</taxon>
        <taxon>Gammaproteobacteria</taxon>
        <taxon>Alteromonadales</taxon>
        <taxon>Psychromonadaceae</taxon>
        <taxon>Psychromonas</taxon>
    </lineage>
</organism>
<name>A1SRL1_PSYIN</name>
<dbReference type="EMBL" id="CP000510">
    <property type="protein sequence ID" value="ABM02126.1"/>
    <property type="molecule type" value="Genomic_DNA"/>
</dbReference>
<keyword evidence="3" id="KW-1185">Reference proteome</keyword>
<dbReference type="KEGG" id="pin:Ping_0259"/>